<comment type="similarity">
    <text evidence="1">Belongs to the prokaryotic molybdopterin-containing oxidoreductase family.</text>
</comment>
<dbReference type="Gene3D" id="3.40.50.740">
    <property type="match status" value="1"/>
</dbReference>
<dbReference type="EMBL" id="FNVE01000001">
    <property type="protein sequence ID" value="SEF69934.1"/>
    <property type="molecule type" value="Genomic_DNA"/>
</dbReference>
<dbReference type="CDD" id="cd02762">
    <property type="entry name" value="MopB_1"/>
    <property type="match status" value="1"/>
</dbReference>
<organism evidence="6 7">
    <name type="scientific">Halopseudomonas aestusnigri</name>
    <dbReference type="NCBI Taxonomy" id="857252"/>
    <lineage>
        <taxon>Bacteria</taxon>
        <taxon>Pseudomonadati</taxon>
        <taxon>Pseudomonadota</taxon>
        <taxon>Gammaproteobacteria</taxon>
        <taxon>Pseudomonadales</taxon>
        <taxon>Pseudomonadaceae</taxon>
        <taxon>Halopseudomonas</taxon>
    </lineage>
</organism>
<dbReference type="InterPro" id="IPR006963">
    <property type="entry name" value="Mopterin_OxRdtase_4Fe-4S_dom"/>
</dbReference>
<keyword evidence="3" id="KW-0408">Iron</keyword>
<evidence type="ECO:0000256" key="4">
    <source>
        <dbReference type="ARBA" id="ARBA00023014"/>
    </source>
</evidence>
<evidence type="ECO:0000256" key="1">
    <source>
        <dbReference type="ARBA" id="ARBA00010312"/>
    </source>
</evidence>
<dbReference type="AlphaFoldDB" id="A0AAQ1JNY2"/>
<gene>
    <name evidence="6" type="ORF">SAMN05216586_101711</name>
</gene>
<feature type="domain" description="4Fe-4S Mo/W bis-MGD-type" evidence="5">
    <location>
        <begin position="13"/>
        <end position="70"/>
    </location>
</feature>
<dbReference type="Pfam" id="PF04879">
    <property type="entry name" value="Molybdop_Fe4S4"/>
    <property type="match status" value="1"/>
</dbReference>
<dbReference type="Gene3D" id="2.20.25.90">
    <property type="entry name" value="ADC-like domains"/>
    <property type="match status" value="1"/>
</dbReference>
<dbReference type="GO" id="GO:0043546">
    <property type="term" value="F:molybdopterin cofactor binding"/>
    <property type="evidence" value="ECO:0007669"/>
    <property type="project" value="InterPro"/>
</dbReference>
<reference evidence="6 7" key="1">
    <citation type="submission" date="2016-10" db="EMBL/GenBank/DDBJ databases">
        <authorList>
            <person name="Varghese N."/>
            <person name="Submissions S."/>
        </authorList>
    </citation>
    <scope>NUCLEOTIDE SEQUENCE [LARGE SCALE GENOMIC DNA]</scope>
    <source>
        <strain evidence="6 7">CECT 8317</strain>
    </source>
</reference>
<evidence type="ECO:0000313" key="6">
    <source>
        <dbReference type="EMBL" id="SEF69934.1"/>
    </source>
</evidence>
<dbReference type="GO" id="GO:0016491">
    <property type="term" value="F:oxidoreductase activity"/>
    <property type="evidence" value="ECO:0007669"/>
    <property type="project" value="InterPro"/>
</dbReference>
<dbReference type="PANTHER" id="PTHR43742:SF2">
    <property type="entry name" value="ASSIMILATORY NITRATE REDUCTASE CATALYTIC SUBUNIT"/>
    <property type="match status" value="1"/>
</dbReference>
<dbReference type="Gene3D" id="2.40.40.20">
    <property type="match status" value="1"/>
</dbReference>
<accession>A0AAQ1JNY2</accession>
<dbReference type="InterPro" id="IPR006656">
    <property type="entry name" value="Mopterin_OxRdtase"/>
</dbReference>
<dbReference type="InterPro" id="IPR006657">
    <property type="entry name" value="MoPterin_dinucl-bd_dom"/>
</dbReference>
<proteinExistence type="inferred from homology"/>
<dbReference type="Gene3D" id="3.40.228.10">
    <property type="entry name" value="Dimethylsulfoxide Reductase, domain 2"/>
    <property type="match status" value="1"/>
</dbReference>
<evidence type="ECO:0000313" key="7">
    <source>
        <dbReference type="Proteomes" id="UP000243518"/>
    </source>
</evidence>
<dbReference type="InterPro" id="IPR050612">
    <property type="entry name" value="Prok_Mopterin_Oxidored"/>
</dbReference>
<dbReference type="Pfam" id="PF01568">
    <property type="entry name" value="Molydop_binding"/>
    <property type="match status" value="1"/>
</dbReference>
<evidence type="ECO:0000256" key="3">
    <source>
        <dbReference type="ARBA" id="ARBA00023004"/>
    </source>
</evidence>
<keyword evidence="2" id="KW-0479">Metal-binding</keyword>
<dbReference type="GO" id="GO:0051536">
    <property type="term" value="F:iron-sulfur cluster binding"/>
    <property type="evidence" value="ECO:0007669"/>
    <property type="project" value="UniProtKB-KW"/>
</dbReference>
<dbReference type="PROSITE" id="PS51669">
    <property type="entry name" value="4FE4S_MOW_BIS_MGD"/>
    <property type="match status" value="1"/>
</dbReference>
<evidence type="ECO:0000256" key="2">
    <source>
        <dbReference type="ARBA" id="ARBA00022723"/>
    </source>
</evidence>
<name>A0AAQ1JNY2_9GAMM</name>
<comment type="caution">
    <text evidence="6">The sequence shown here is derived from an EMBL/GenBank/DDBJ whole genome shotgun (WGS) entry which is preliminary data.</text>
</comment>
<dbReference type="SMART" id="SM00926">
    <property type="entry name" value="Molybdop_Fe4S4"/>
    <property type="match status" value="1"/>
</dbReference>
<evidence type="ECO:0000259" key="5">
    <source>
        <dbReference type="PROSITE" id="PS51669"/>
    </source>
</evidence>
<dbReference type="CDD" id="cd02782">
    <property type="entry name" value="MopB_CT_1"/>
    <property type="match status" value="1"/>
</dbReference>
<keyword evidence="7" id="KW-1185">Reference proteome</keyword>
<dbReference type="PANTHER" id="PTHR43742">
    <property type="entry name" value="TRIMETHYLAMINE-N-OXIDE REDUCTASE"/>
    <property type="match status" value="1"/>
</dbReference>
<dbReference type="Proteomes" id="UP000243518">
    <property type="component" value="Unassembled WGS sequence"/>
</dbReference>
<protein>
    <submittedName>
        <fullName evidence="6">Anaerobic selenocysteine-containing dehydrogenase</fullName>
    </submittedName>
</protein>
<dbReference type="SUPFAM" id="SSF53706">
    <property type="entry name" value="Formate dehydrogenase/DMSO reductase, domains 1-3"/>
    <property type="match status" value="1"/>
</dbReference>
<dbReference type="GO" id="GO:0046872">
    <property type="term" value="F:metal ion binding"/>
    <property type="evidence" value="ECO:0007669"/>
    <property type="project" value="UniProtKB-KW"/>
</dbReference>
<keyword evidence="4" id="KW-0411">Iron-sulfur</keyword>
<dbReference type="Pfam" id="PF00384">
    <property type="entry name" value="Molybdopterin"/>
    <property type="match status" value="1"/>
</dbReference>
<sequence>MVDHNNICLVNDMSVTHYRACHLCEAICGLAIETEGDRILSIKGDPKDPFSRGHICPKAIALQDIQDDPQRLRRPVKRVDERWEEISWDEAFALVTERLAEIQQKHGNNAVGVYMGNPNVHNYGSMTHGNYFLGQLHTRQRYSATSVDQLPHHLVSLWLYGHMLMIPIPDIDHTDYFLMLGANPLASNGSIMTVPDVTKRIKALQGRGGKLVVVDPRRSETAAIASEHLFIQPGTDVALLLGLLNTLFSEQLTRQSPVLDSTAGLAEVRDAVAEFTAERMAPACGIPAEQIRQLARDFAGAERAVCYGRMGVSVQRYGTLCQWLIQVINLVTGNVDVPGGSLFPEPAFEVASARRPGHFDKWRSRVSGLPEFNGELPVAALAEEILTPGEGQILALVTSAGNPVLSTPNGRQLDAALESLEFMVSVDLYINETTRHADVILPPTASLEHDHYDITFNNFAVRNVTRYNQPVLSKPEGALHDWEIFVGLGKAFAAATGQPARPTQPPHELVDMAVRAGPYGDRLSLDVLKENPHGIDLGPLQPNLLRRIQTESRRIELAQPAMLQDLQRVAAELTELAPAAGELRLIGRRHVRSNNSWMHNYRRLVKGKPRDQLLMHPDDLTARNLQDGQQVTVRSRVGEVQVAVCASDEMAPGVVSLPHGWGHNRPGIQMDVAEQHAGVSVNDLTDERFLDPVTGNAALNGLRVEVVAA</sequence>